<sequence>MAEFAAAERERIVLLGLSNPYRRAAGGAVGQAWRHLRRSGPRFLLYLAVNMALPRLAAALRRGPGPLARALGARGVPVLEVDDVNGPGFHAALRAARPDLIVTFHFDAILSAETLALAPMGGINIHPSLLPRHRGPVPTFWAGMESVPSHGVTVHRLAPRIDAGAILAQRAIPLPPGTTASAAARLLHRAAVPLAREVLARLGTGAVEEGRVVEVLPYCPFPSRAALHEARRRGLRLVGLGDLRAALRARL</sequence>
<keyword evidence="3" id="KW-1185">Reference proteome</keyword>
<feature type="domain" description="Formyl transferase N-terminal" evidence="1">
    <location>
        <begin position="89"/>
        <end position="190"/>
    </location>
</feature>
<gene>
    <name evidence="2" type="ORF">FHS87_000185</name>
</gene>
<name>A0A840YE64_9PROT</name>
<dbReference type="Gene3D" id="3.40.50.12230">
    <property type="match status" value="1"/>
</dbReference>
<dbReference type="GO" id="GO:0005829">
    <property type="term" value="C:cytosol"/>
    <property type="evidence" value="ECO:0007669"/>
    <property type="project" value="TreeGrafter"/>
</dbReference>
<reference evidence="2 3" key="1">
    <citation type="submission" date="2020-08" db="EMBL/GenBank/DDBJ databases">
        <title>Genomic Encyclopedia of Type Strains, Phase IV (KMG-IV): sequencing the most valuable type-strain genomes for metagenomic binning, comparative biology and taxonomic classification.</title>
        <authorList>
            <person name="Goeker M."/>
        </authorList>
    </citation>
    <scope>NUCLEOTIDE SEQUENCE [LARGE SCALE GENOMIC DNA]</scope>
    <source>
        <strain evidence="2 3">DSM 25622</strain>
    </source>
</reference>
<dbReference type="AlphaFoldDB" id="A0A840YE64"/>
<dbReference type="InterPro" id="IPR036477">
    <property type="entry name" value="Formyl_transf_N_sf"/>
</dbReference>
<dbReference type="RefSeq" id="WP_221299350.1">
    <property type="nucleotide sequence ID" value="NZ_JACIJD010000001.1"/>
</dbReference>
<evidence type="ECO:0000259" key="1">
    <source>
        <dbReference type="Pfam" id="PF00551"/>
    </source>
</evidence>
<evidence type="ECO:0000313" key="3">
    <source>
        <dbReference type="Proteomes" id="UP000580654"/>
    </source>
</evidence>
<dbReference type="EMBL" id="JACIJD010000001">
    <property type="protein sequence ID" value="MBB5692174.1"/>
    <property type="molecule type" value="Genomic_DNA"/>
</dbReference>
<proteinExistence type="predicted"/>
<dbReference type="GO" id="GO:0004479">
    <property type="term" value="F:methionyl-tRNA formyltransferase activity"/>
    <property type="evidence" value="ECO:0007669"/>
    <property type="project" value="TreeGrafter"/>
</dbReference>
<dbReference type="Pfam" id="PF00551">
    <property type="entry name" value="Formyl_trans_N"/>
    <property type="match status" value="1"/>
</dbReference>
<dbReference type="SUPFAM" id="SSF53328">
    <property type="entry name" value="Formyltransferase"/>
    <property type="match status" value="1"/>
</dbReference>
<evidence type="ECO:0000313" key="2">
    <source>
        <dbReference type="EMBL" id="MBB5692174.1"/>
    </source>
</evidence>
<dbReference type="Proteomes" id="UP000580654">
    <property type="component" value="Unassembled WGS sequence"/>
</dbReference>
<organism evidence="2 3">
    <name type="scientific">Muricoccus pecuniae</name>
    <dbReference type="NCBI Taxonomy" id="693023"/>
    <lineage>
        <taxon>Bacteria</taxon>
        <taxon>Pseudomonadati</taxon>
        <taxon>Pseudomonadota</taxon>
        <taxon>Alphaproteobacteria</taxon>
        <taxon>Acetobacterales</taxon>
        <taxon>Roseomonadaceae</taxon>
        <taxon>Muricoccus</taxon>
    </lineage>
</organism>
<dbReference type="PANTHER" id="PTHR11138">
    <property type="entry name" value="METHIONYL-TRNA FORMYLTRANSFERASE"/>
    <property type="match status" value="1"/>
</dbReference>
<dbReference type="InterPro" id="IPR002376">
    <property type="entry name" value="Formyl_transf_N"/>
</dbReference>
<comment type="caution">
    <text evidence="2">The sequence shown here is derived from an EMBL/GenBank/DDBJ whole genome shotgun (WGS) entry which is preliminary data.</text>
</comment>
<dbReference type="PANTHER" id="PTHR11138:SF5">
    <property type="entry name" value="METHIONYL-TRNA FORMYLTRANSFERASE, MITOCHONDRIAL"/>
    <property type="match status" value="1"/>
</dbReference>
<protein>
    <recommendedName>
        <fullName evidence="1">Formyl transferase N-terminal domain-containing protein</fullName>
    </recommendedName>
</protein>
<dbReference type="CDD" id="cd08369">
    <property type="entry name" value="FMT_core"/>
    <property type="match status" value="1"/>
</dbReference>
<accession>A0A840YE64</accession>